<name>A0A4Q9HX43_STRKA</name>
<proteinExistence type="predicted"/>
<evidence type="ECO:0000313" key="2">
    <source>
        <dbReference type="Proteomes" id="UP000292452"/>
    </source>
</evidence>
<organism evidence="1 2">
    <name type="scientific">Streptomyces kasugaensis</name>
    <dbReference type="NCBI Taxonomy" id="1946"/>
    <lineage>
        <taxon>Bacteria</taxon>
        <taxon>Bacillati</taxon>
        <taxon>Actinomycetota</taxon>
        <taxon>Actinomycetes</taxon>
        <taxon>Kitasatosporales</taxon>
        <taxon>Streptomycetaceae</taxon>
        <taxon>Streptomyces</taxon>
    </lineage>
</organism>
<protein>
    <submittedName>
        <fullName evidence="1">Uncharacterized protein</fullName>
    </submittedName>
</protein>
<accession>A0A4Q9HX43</accession>
<keyword evidence="2" id="KW-1185">Reference proteome</keyword>
<evidence type="ECO:0000313" key="1">
    <source>
        <dbReference type="EMBL" id="TBO59555.1"/>
    </source>
</evidence>
<dbReference type="EMBL" id="SIXH01000076">
    <property type="protein sequence ID" value="TBO59555.1"/>
    <property type="molecule type" value="Genomic_DNA"/>
</dbReference>
<sequence length="91" mass="9870">MGTEYGAVKVRFETDGAVMDITDADGCILASATLLHYEAVGEVERGALRFARERGWLPEENGSHWLIGAGGLMTRRVRREAAVEGARVPVP</sequence>
<reference evidence="1 2" key="1">
    <citation type="submission" date="2019-02" db="EMBL/GenBank/DDBJ databases">
        <title>Draft Genome Sequence of Streptomyces sp. AM-2504, identified by 16S rRNA comparative analysis as a Streptomyces Kasugaensis strain.</title>
        <authorList>
            <person name="Napolioni V."/>
            <person name="Giuliodori A.M."/>
            <person name="Spurio R."/>
            <person name="Fabbretti A."/>
        </authorList>
    </citation>
    <scope>NUCLEOTIDE SEQUENCE [LARGE SCALE GENOMIC DNA]</scope>
    <source>
        <strain evidence="1 2">AM-2504</strain>
    </source>
</reference>
<comment type="caution">
    <text evidence="1">The sequence shown here is derived from an EMBL/GenBank/DDBJ whole genome shotgun (WGS) entry which is preliminary data.</text>
</comment>
<dbReference type="AlphaFoldDB" id="A0A4Q9HX43"/>
<gene>
    <name evidence="1" type="ORF">EYS09_11535</name>
</gene>
<dbReference type="Proteomes" id="UP000292452">
    <property type="component" value="Unassembled WGS sequence"/>
</dbReference>
<dbReference type="RefSeq" id="WP_131123123.1">
    <property type="nucleotide sequence ID" value="NZ_SIXH01000076.1"/>
</dbReference>